<gene>
    <name evidence="5" type="ORF">VZ95_05690</name>
</gene>
<evidence type="ECO:0000256" key="1">
    <source>
        <dbReference type="ARBA" id="ARBA00022630"/>
    </source>
</evidence>
<feature type="domain" description="FAD-binding PCMH-type" evidence="4">
    <location>
        <begin position="12"/>
        <end position="186"/>
    </location>
</feature>
<evidence type="ECO:0000259" key="4">
    <source>
        <dbReference type="PROSITE" id="PS51387"/>
    </source>
</evidence>
<evidence type="ECO:0000256" key="3">
    <source>
        <dbReference type="ARBA" id="ARBA00023002"/>
    </source>
</evidence>
<dbReference type="GO" id="GO:0071949">
    <property type="term" value="F:FAD binding"/>
    <property type="evidence" value="ECO:0007669"/>
    <property type="project" value="InterPro"/>
</dbReference>
<dbReference type="InterPro" id="IPR036683">
    <property type="entry name" value="CO_DH_flav_C_dom_sf"/>
</dbReference>
<proteinExistence type="predicted"/>
<organism evidence="5 6">
    <name type="scientific">Elstera litoralis</name>
    <dbReference type="NCBI Taxonomy" id="552518"/>
    <lineage>
        <taxon>Bacteria</taxon>
        <taxon>Pseudomonadati</taxon>
        <taxon>Pseudomonadota</taxon>
        <taxon>Alphaproteobacteria</taxon>
        <taxon>Rhodospirillales</taxon>
        <taxon>Rhodospirillaceae</taxon>
        <taxon>Elstera</taxon>
    </lineage>
</organism>
<dbReference type="GO" id="GO:0016491">
    <property type="term" value="F:oxidoreductase activity"/>
    <property type="evidence" value="ECO:0007669"/>
    <property type="project" value="UniProtKB-KW"/>
</dbReference>
<comment type="caution">
    <text evidence="5">The sequence shown here is derived from an EMBL/GenBank/DDBJ whole genome shotgun (WGS) entry which is preliminary data.</text>
</comment>
<evidence type="ECO:0000313" key="5">
    <source>
        <dbReference type="EMBL" id="KJV10322.1"/>
    </source>
</evidence>
<dbReference type="PROSITE" id="PS51387">
    <property type="entry name" value="FAD_PCMH"/>
    <property type="match status" value="1"/>
</dbReference>
<dbReference type="PANTHER" id="PTHR42659">
    <property type="entry name" value="XANTHINE DEHYDROGENASE SUBUNIT C-RELATED"/>
    <property type="match status" value="1"/>
</dbReference>
<keyword evidence="3" id="KW-0560">Oxidoreductase</keyword>
<dbReference type="Proteomes" id="UP000033774">
    <property type="component" value="Unassembled WGS sequence"/>
</dbReference>
<dbReference type="InterPro" id="IPR016166">
    <property type="entry name" value="FAD-bd_PCMH"/>
</dbReference>
<name>A0A0F3IUM0_9PROT</name>
<dbReference type="Gene3D" id="3.30.465.10">
    <property type="match status" value="1"/>
</dbReference>
<protein>
    <recommendedName>
        <fullName evidence="4">FAD-binding PCMH-type domain-containing protein</fullName>
    </recommendedName>
</protein>
<dbReference type="SUPFAM" id="SSF55447">
    <property type="entry name" value="CO dehydrogenase flavoprotein C-terminal domain-like"/>
    <property type="match status" value="1"/>
</dbReference>
<dbReference type="Gene3D" id="3.30.43.10">
    <property type="entry name" value="Uridine Diphospho-n-acetylenolpyruvylglucosamine Reductase, domain 2"/>
    <property type="match status" value="1"/>
</dbReference>
<sequence length="302" mass="32582">MKQIQRRESLSITTEAGQRFDAPATLDELADLVESFPQAELLAGATDIGLWVTKQHRSMPHLISVGALAELKAIDAKVDAITFGAGVSFTDALPYLAAIHPDLERLFQRIGSTQIRNSGTLGGNIGNGSPIGDSMPALIALGATLTLRKGTVERSLPLEDYFLDYRKTARQPGDFIISVSVSRLDSLSRYGTDKISKRIDQDISAVCGGYRLELEEGIIRAARLGFGGMAGIPARARAAEAALRGKPFTEATIRDAMAALAEDFSPLSDMRASAQYRLTVAQNLLLRFYLRETGVLAQEAAE</sequence>
<dbReference type="InterPro" id="IPR036318">
    <property type="entry name" value="FAD-bd_PCMH-like_sf"/>
</dbReference>
<dbReference type="SUPFAM" id="SSF56176">
    <property type="entry name" value="FAD-binding/transporter-associated domain-like"/>
    <property type="match status" value="1"/>
</dbReference>
<evidence type="ECO:0000256" key="2">
    <source>
        <dbReference type="ARBA" id="ARBA00022827"/>
    </source>
</evidence>
<evidence type="ECO:0000313" key="6">
    <source>
        <dbReference type="Proteomes" id="UP000033774"/>
    </source>
</evidence>
<dbReference type="SMART" id="SM01092">
    <property type="entry name" value="CO_deh_flav_C"/>
    <property type="match status" value="1"/>
</dbReference>
<dbReference type="EMBL" id="LAJY01000114">
    <property type="protein sequence ID" value="KJV10322.1"/>
    <property type="molecule type" value="Genomic_DNA"/>
</dbReference>
<dbReference type="PANTHER" id="PTHR42659:SF2">
    <property type="entry name" value="XANTHINE DEHYDROGENASE SUBUNIT C-RELATED"/>
    <property type="match status" value="1"/>
</dbReference>
<keyword evidence="1" id="KW-0285">Flavoprotein</keyword>
<dbReference type="AlphaFoldDB" id="A0A0F3IUM0"/>
<keyword evidence="2" id="KW-0274">FAD</keyword>
<dbReference type="Gene3D" id="3.30.390.50">
    <property type="entry name" value="CO dehydrogenase flavoprotein, C-terminal domain"/>
    <property type="match status" value="1"/>
</dbReference>
<dbReference type="InterPro" id="IPR002346">
    <property type="entry name" value="Mopterin_DH_FAD-bd"/>
</dbReference>
<dbReference type="PATRIC" id="fig|552518.3.peg.200"/>
<accession>A0A0F3IUM0</accession>
<dbReference type="Pfam" id="PF00941">
    <property type="entry name" value="FAD_binding_5"/>
    <property type="match status" value="1"/>
</dbReference>
<dbReference type="Pfam" id="PF03450">
    <property type="entry name" value="CO_deh_flav_C"/>
    <property type="match status" value="1"/>
</dbReference>
<keyword evidence="6" id="KW-1185">Reference proteome</keyword>
<dbReference type="InterPro" id="IPR016169">
    <property type="entry name" value="FAD-bd_PCMH_sub2"/>
</dbReference>
<dbReference type="InterPro" id="IPR051312">
    <property type="entry name" value="Diverse_Substr_Oxidored"/>
</dbReference>
<reference evidence="5 6" key="1">
    <citation type="submission" date="2015-03" db="EMBL/GenBank/DDBJ databases">
        <title>Draft genome sequence of Elstera litoralis.</title>
        <authorList>
            <person name="Rahalkar M.C."/>
            <person name="Dhakephalkar P.K."/>
            <person name="Pore S.D."/>
            <person name="Arora P."/>
            <person name="Kapse N.G."/>
            <person name="Pandit P.S."/>
        </authorList>
    </citation>
    <scope>NUCLEOTIDE SEQUENCE [LARGE SCALE GENOMIC DNA]</scope>
    <source>
        <strain evidence="5 6">Dia-1</strain>
    </source>
</reference>
<dbReference type="InterPro" id="IPR016167">
    <property type="entry name" value="FAD-bd_PCMH_sub1"/>
</dbReference>
<dbReference type="InterPro" id="IPR005107">
    <property type="entry name" value="CO_DH_flav_C"/>
</dbReference>